<keyword evidence="3" id="KW-1185">Reference proteome</keyword>
<feature type="compositionally biased region" description="Acidic residues" evidence="1">
    <location>
        <begin position="210"/>
        <end position="220"/>
    </location>
</feature>
<organism evidence="2 3">
    <name type="scientific">Fragilariopsis cylindrus CCMP1102</name>
    <dbReference type="NCBI Taxonomy" id="635003"/>
    <lineage>
        <taxon>Eukaryota</taxon>
        <taxon>Sar</taxon>
        <taxon>Stramenopiles</taxon>
        <taxon>Ochrophyta</taxon>
        <taxon>Bacillariophyta</taxon>
        <taxon>Bacillariophyceae</taxon>
        <taxon>Bacillariophycidae</taxon>
        <taxon>Bacillariales</taxon>
        <taxon>Bacillariaceae</taxon>
        <taxon>Fragilariopsis</taxon>
    </lineage>
</organism>
<sequence length="550" mass="63769">MTYNIKFHNTNDEDAAAAVIAAKTMARSAITARDEQQGDDPRDNERRRQQIEQDLIEAEERLTIAFQAQRVHAIITAALPAAKAEAAAVLLQYDEESRASITDENNNNSQGGIIHPTEHEKRRQVEQTLMDACSLFKIASNQLKIASEHYEEKARIAAMDGGGSYLTYLMTSGMDVPRFTISSYLDNDSRIDLLLTSKRMKDEFYANNNWDDDDDDDDDNNNSNNNNTSNNDVDMKVVRAIVISRAGNEGRVRDFFSDWSTNYGYIRNSGLSFPERCDRRLPFFKHLVIDNRNEINGYSICLKSRRQMIEDDCPMKFTQYLDLSSQDSNDNVCANFPCKLSYLVPNIRHLNLSGTKYNNNMVRGQLGVMKSENEILKAYIKDCTRLEEITWNNNYNEETCNIYRDNKGCIQLNGYEMRRQLTRLKFDHLKDIEFDDCLFVVDPIPMNLTPVDRVNIMDLIDPRQIEFYKASNGIHMFHYCSNRLERVSIRNARYRYRYHVDGIEVTPFLPQEVLIKFVRNAPYLRYFRSNLTQENIAMLQREKPAIEFTS</sequence>
<proteinExistence type="predicted"/>
<dbReference type="AlphaFoldDB" id="A0A1E7F7U0"/>
<dbReference type="Proteomes" id="UP000095751">
    <property type="component" value="Unassembled WGS sequence"/>
</dbReference>
<feature type="region of interest" description="Disordered" evidence="1">
    <location>
        <begin position="209"/>
        <end position="231"/>
    </location>
</feature>
<evidence type="ECO:0000313" key="3">
    <source>
        <dbReference type="Proteomes" id="UP000095751"/>
    </source>
</evidence>
<reference evidence="2 3" key="1">
    <citation type="submission" date="2016-09" db="EMBL/GenBank/DDBJ databases">
        <title>Extensive genetic diversity and differential bi-allelic expression allows diatom success in the polar Southern Ocean.</title>
        <authorList>
            <consortium name="DOE Joint Genome Institute"/>
            <person name="Mock T."/>
            <person name="Otillar R.P."/>
            <person name="Strauss J."/>
            <person name="Dupont C."/>
            <person name="Frickenhaus S."/>
            <person name="Maumus F."/>
            <person name="Mcmullan M."/>
            <person name="Sanges R."/>
            <person name="Schmutz J."/>
            <person name="Toseland A."/>
            <person name="Valas R."/>
            <person name="Veluchamy A."/>
            <person name="Ward B.J."/>
            <person name="Allen A."/>
            <person name="Barry K."/>
            <person name="Falciatore A."/>
            <person name="Ferrante M."/>
            <person name="Fortunato A.E."/>
            <person name="Gloeckner G."/>
            <person name="Gruber A."/>
            <person name="Hipkin R."/>
            <person name="Janech M."/>
            <person name="Kroth P."/>
            <person name="Leese F."/>
            <person name="Lindquist E."/>
            <person name="Lyon B.R."/>
            <person name="Martin J."/>
            <person name="Mayer C."/>
            <person name="Parker M."/>
            <person name="Quesneville H."/>
            <person name="Raymond J."/>
            <person name="Uhlig C."/>
            <person name="Valentin K.U."/>
            <person name="Worden A.Z."/>
            <person name="Armbrust E.V."/>
            <person name="Bowler C."/>
            <person name="Green B."/>
            <person name="Moulton V."/>
            <person name="Van Oosterhout C."/>
            <person name="Grigoriev I."/>
        </authorList>
    </citation>
    <scope>NUCLEOTIDE SEQUENCE [LARGE SCALE GENOMIC DNA]</scope>
    <source>
        <strain evidence="2 3">CCMP1102</strain>
    </source>
</reference>
<protein>
    <submittedName>
        <fullName evidence="2">Uncharacterized protein</fullName>
    </submittedName>
</protein>
<dbReference type="EMBL" id="KV784360">
    <property type="protein sequence ID" value="OEU14230.1"/>
    <property type="molecule type" value="Genomic_DNA"/>
</dbReference>
<feature type="compositionally biased region" description="Low complexity" evidence="1">
    <location>
        <begin position="221"/>
        <end position="231"/>
    </location>
</feature>
<dbReference type="KEGG" id="fcy:FRACYDRAFT_240764"/>
<evidence type="ECO:0000313" key="2">
    <source>
        <dbReference type="EMBL" id="OEU14230.1"/>
    </source>
</evidence>
<name>A0A1E7F7U0_9STRA</name>
<evidence type="ECO:0000256" key="1">
    <source>
        <dbReference type="SAM" id="MobiDB-lite"/>
    </source>
</evidence>
<gene>
    <name evidence="2" type="ORF">FRACYDRAFT_240764</name>
</gene>
<dbReference type="InParanoid" id="A0A1E7F7U0"/>
<accession>A0A1E7F7U0</accession>